<dbReference type="EMBL" id="JBBPCB010000006">
    <property type="protein sequence ID" value="MEK8180697.1"/>
    <property type="molecule type" value="Genomic_DNA"/>
</dbReference>
<dbReference type="Pfam" id="PF14106">
    <property type="entry name" value="DUF4279"/>
    <property type="match status" value="1"/>
</dbReference>
<evidence type="ECO:0000313" key="1">
    <source>
        <dbReference type="EMBL" id="MEK8180697.1"/>
    </source>
</evidence>
<dbReference type="Proteomes" id="UP001491349">
    <property type="component" value="Unassembled WGS sequence"/>
</dbReference>
<dbReference type="InterPro" id="IPR025459">
    <property type="entry name" value="DUF4279"/>
</dbReference>
<protein>
    <submittedName>
        <fullName evidence="1">DUF4279 domain-containing protein</fullName>
    </submittedName>
</protein>
<evidence type="ECO:0000313" key="2">
    <source>
        <dbReference type="Proteomes" id="UP001491349"/>
    </source>
</evidence>
<name>A0ABU9E459_9FLAO</name>
<comment type="caution">
    <text evidence="1">The sequence shown here is derived from an EMBL/GenBank/DDBJ whole genome shotgun (WGS) entry which is preliminary data.</text>
</comment>
<gene>
    <name evidence="1" type="ORF">WMW71_10140</name>
</gene>
<accession>A0ABU9E459</accession>
<reference evidence="1 2" key="1">
    <citation type="submission" date="2024-04" db="EMBL/GenBank/DDBJ databases">
        <title>draft genome sequnece of Flavobacterium buctense JCM 30750.</title>
        <authorList>
            <person name="Kim D.-U."/>
        </authorList>
    </citation>
    <scope>NUCLEOTIDE SEQUENCE [LARGE SCALE GENOMIC DNA]</scope>
    <source>
        <strain evidence="1 2">JCM 30750</strain>
    </source>
</reference>
<sequence length="128" mass="14766">MNNPYNDNYPTCGETYATLRIYSKNSNVVERLEIKPSDTSTGVDFNGYFYSTKEILDSKDIRRHIDYLIEKFRPKIDILKKIQSEGSQIDISCYWLSKDGHGGPTLSPNQLTELGKLNVDIWFDIYSV</sequence>
<proteinExistence type="predicted"/>
<keyword evidence="2" id="KW-1185">Reference proteome</keyword>
<dbReference type="RefSeq" id="WP_187660809.1">
    <property type="nucleotide sequence ID" value="NZ_JACTAB010000006.1"/>
</dbReference>
<organism evidence="1 2">
    <name type="scientific">Flavobacterium buctense</name>
    <dbReference type="NCBI Taxonomy" id="1648146"/>
    <lineage>
        <taxon>Bacteria</taxon>
        <taxon>Pseudomonadati</taxon>
        <taxon>Bacteroidota</taxon>
        <taxon>Flavobacteriia</taxon>
        <taxon>Flavobacteriales</taxon>
        <taxon>Flavobacteriaceae</taxon>
        <taxon>Flavobacterium</taxon>
    </lineage>
</organism>